<feature type="transmembrane region" description="Helical" evidence="6">
    <location>
        <begin position="311"/>
        <end position="336"/>
    </location>
</feature>
<dbReference type="SUPFAM" id="SSF81321">
    <property type="entry name" value="Family A G protein-coupled receptor-like"/>
    <property type="match status" value="1"/>
</dbReference>
<gene>
    <name evidence="8" type="ORF">RRG08_014526</name>
</gene>
<feature type="region of interest" description="Disordered" evidence="5">
    <location>
        <begin position="552"/>
        <end position="577"/>
    </location>
</feature>
<dbReference type="CDD" id="cd14978">
    <property type="entry name" value="7tmA_FMRFamide_R-like"/>
    <property type="match status" value="1"/>
</dbReference>
<protein>
    <recommendedName>
        <fullName evidence="7">G-protein coupled receptors family 1 profile domain-containing protein</fullName>
    </recommendedName>
</protein>
<organism evidence="8 9">
    <name type="scientific">Elysia crispata</name>
    <name type="common">lettuce slug</name>
    <dbReference type="NCBI Taxonomy" id="231223"/>
    <lineage>
        <taxon>Eukaryota</taxon>
        <taxon>Metazoa</taxon>
        <taxon>Spiralia</taxon>
        <taxon>Lophotrochozoa</taxon>
        <taxon>Mollusca</taxon>
        <taxon>Gastropoda</taxon>
        <taxon>Heterobranchia</taxon>
        <taxon>Euthyneura</taxon>
        <taxon>Panpulmonata</taxon>
        <taxon>Sacoglossa</taxon>
        <taxon>Placobranchoidea</taxon>
        <taxon>Plakobranchidae</taxon>
        <taxon>Elysia</taxon>
    </lineage>
</organism>
<proteinExistence type="predicted"/>
<feature type="transmembrane region" description="Helical" evidence="6">
    <location>
        <begin position="270"/>
        <end position="291"/>
    </location>
</feature>
<dbReference type="EMBL" id="JAWDGP010001091">
    <property type="protein sequence ID" value="KAK3794833.1"/>
    <property type="molecule type" value="Genomic_DNA"/>
</dbReference>
<evidence type="ECO:0000256" key="1">
    <source>
        <dbReference type="ARBA" id="ARBA00004370"/>
    </source>
</evidence>
<dbReference type="PROSITE" id="PS50262">
    <property type="entry name" value="G_PROTEIN_RECEP_F1_2"/>
    <property type="match status" value="1"/>
</dbReference>
<dbReference type="InterPro" id="IPR017452">
    <property type="entry name" value="GPCR_Rhodpsn_7TM"/>
</dbReference>
<dbReference type="InterPro" id="IPR000276">
    <property type="entry name" value="GPCR_Rhodpsn"/>
</dbReference>
<feature type="region of interest" description="Disordered" evidence="5">
    <location>
        <begin position="613"/>
        <end position="715"/>
    </location>
</feature>
<feature type="transmembrane region" description="Helical" evidence="6">
    <location>
        <begin position="171"/>
        <end position="189"/>
    </location>
</feature>
<dbReference type="GO" id="GO:0016020">
    <property type="term" value="C:membrane"/>
    <property type="evidence" value="ECO:0007669"/>
    <property type="project" value="UniProtKB-SubCell"/>
</dbReference>
<keyword evidence="2 6" id="KW-0812">Transmembrane</keyword>
<dbReference type="AlphaFoldDB" id="A0AAE1E6P1"/>
<evidence type="ECO:0000313" key="8">
    <source>
        <dbReference type="EMBL" id="KAK3794833.1"/>
    </source>
</evidence>
<evidence type="ECO:0000256" key="2">
    <source>
        <dbReference type="ARBA" id="ARBA00022692"/>
    </source>
</evidence>
<evidence type="ECO:0000259" key="7">
    <source>
        <dbReference type="PROSITE" id="PS50262"/>
    </source>
</evidence>
<accession>A0AAE1E6P1</accession>
<dbReference type="Proteomes" id="UP001283361">
    <property type="component" value="Unassembled WGS sequence"/>
</dbReference>
<feature type="region of interest" description="Disordered" evidence="5">
    <location>
        <begin position="407"/>
        <end position="457"/>
    </location>
</feature>
<dbReference type="PANTHER" id="PTHR46641">
    <property type="entry name" value="FMRFAMIDE RECEPTOR-RELATED"/>
    <property type="match status" value="1"/>
</dbReference>
<comment type="caution">
    <text evidence="8">The sequence shown here is derived from an EMBL/GenBank/DDBJ whole genome shotgun (WGS) entry which is preliminary data.</text>
</comment>
<feature type="compositionally biased region" description="Low complexity" evidence="5">
    <location>
        <begin position="629"/>
        <end position="638"/>
    </location>
</feature>
<keyword evidence="3 6" id="KW-1133">Transmembrane helix</keyword>
<name>A0AAE1E6P1_9GAST</name>
<feature type="transmembrane region" description="Helical" evidence="6">
    <location>
        <begin position="126"/>
        <end position="151"/>
    </location>
</feature>
<feature type="transmembrane region" description="Helical" evidence="6">
    <location>
        <begin position="94"/>
        <end position="114"/>
    </location>
</feature>
<evidence type="ECO:0000313" key="9">
    <source>
        <dbReference type="Proteomes" id="UP001283361"/>
    </source>
</evidence>
<keyword evidence="9" id="KW-1185">Reference proteome</keyword>
<feature type="compositionally biased region" description="Polar residues" evidence="5">
    <location>
        <begin position="619"/>
        <end position="628"/>
    </location>
</feature>
<dbReference type="Pfam" id="PF00001">
    <property type="entry name" value="7tm_1"/>
    <property type="match status" value="1"/>
</dbReference>
<dbReference type="GO" id="GO:0004930">
    <property type="term" value="F:G protein-coupled receptor activity"/>
    <property type="evidence" value="ECO:0007669"/>
    <property type="project" value="InterPro"/>
</dbReference>
<evidence type="ECO:0000256" key="3">
    <source>
        <dbReference type="ARBA" id="ARBA00022989"/>
    </source>
</evidence>
<comment type="subcellular location">
    <subcellularLocation>
        <location evidence="1">Membrane</location>
    </subcellularLocation>
</comment>
<reference evidence="8" key="1">
    <citation type="journal article" date="2023" name="G3 (Bethesda)">
        <title>A reference genome for the long-term kleptoplast-retaining sea slug Elysia crispata morphotype clarki.</title>
        <authorList>
            <person name="Eastman K.E."/>
            <person name="Pendleton A.L."/>
            <person name="Shaikh M.A."/>
            <person name="Suttiyut T."/>
            <person name="Ogas R."/>
            <person name="Tomko P."/>
            <person name="Gavelis G."/>
            <person name="Widhalm J.R."/>
            <person name="Wisecaver J.H."/>
        </authorList>
    </citation>
    <scope>NUCLEOTIDE SEQUENCE</scope>
    <source>
        <strain evidence="8">ECLA1</strain>
    </source>
</reference>
<feature type="compositionally biased region" description="Polar residues" evidence="5">
    <location>
        <begin position="424"/>
        <end position="441"/>
    </location>
</feature>
<feature type="domain" description="G-protein coupled receptors family 1 profile" evidence="7">
    <location>
        <begin position="106"/>
        <end position="364"/>
    </location>
</feature>
<evidence type="ECO:0000256" key="4">
    <source>
        <dbReference type="ARBA" id="ARBA00023136"/>
    </source>
</evidence>
<feature type="region of interest" description="Disordered" evidence="5">
    <location>
        <begin position="782"/>
        <end position="845"/>
    </location>
</feature>
<dbReference type="InterPro" id="IPR052954">
    <property type="entry name" value="GPCR-Ligand_Int"/>
</dbReference>
<feature type="transmembrane region" description="Helical" evidence="6">
    <location>
        <begin position="210"/>
        <end position="230"/>
    </location>
</feature>
<dbReference type="Gene3D" id="1.20.1070.10">
    <property type="entry name" value="Rhodopsin 7-helix transmembrane proteins"/>
    <property type="match status" value="1"/>
</dbReference>
<feature type="transmembrane region" description="Helical" evidence="6">
    <location>
        <begin position="348"/>
        <end position="367"/>
    </location>
</feature>
<dbReference type="PRINTS" id="PR00237">
    <property type="entry name" value="GPCRRHODOPSN"/>
</dbReference>
<feature type="compositionally biased region" description="Basic residues" evidence="5">
    <location>
        <begin position="648"/>
        <end position="675"/>
    </location>
</feature>
<evidence type="ECO:0000256" key="6">
    <source>
        <dbReference type="SAM" id="Phobius"/>
    </source>
</evidence>
<feature type="compositionally biased region" description="Basic and acidic residues" evidence="5">
    <location>
        <begin position="697"/>
        <end position="707"/>
    </location>
</feature>
<dbReference type="PANTHER" id="PTHR46641:SF2">
    <property type="entry name" value="FMRFAMIDE RECEPTOR"/>
    <property type="match status" value="1"/>
</dbReference>
<sequence>MGACHAMKHKQESPWLDWQISEAFRDKQSGAASDVSIMNETTLTPLGSMVTTPTLVNVHSNSSDLPWCPELRDEGQDEAYKQFYKNAQLVTGMFIYPSICFPGLLCNALSVYVLTRRNMLTSTNAFLSALAVADSIKLLNDILYFLVIVFMHTSPPLGNLSYGYLYPYSHFVFNMSLCVSAWLTVSVAVERYILVCHPTKARAVWSRRRAVTLCSVIYIGMTCLALPSALRYRTIRCVQRDTQQWRLEVELTEMWQNKTFVLIYTWIQNLMRSIIPLIVLIILNACIVWALRKTRTKRRKSSRHRVTVMMIVVILTFLICITPDAILSTVFGFGYHEAGYLVKGIREITDTLLGVNAGVNFLIYCAFNKVFRRRCARLCCSRVPPSAWITEMDESIYRRLSEAKSALFSNNNSPPRQGKKALCSTEQESPSRPTTFSPTKTPRQRRSGHQLFPSQERSEWERGVCFYLPSNQEEESPQADTPCYSEDEENESKSLIHGHDASCKSYSVPAESVPASDFLTVGQLISASLSMPSLPQLLQDIKSDHPLNSKFEMSPNYKRNSNLENHHKSISQPHLPVPNDKYEIPACSCFSQANLQRKVSSSLLQIPFTSFLQGKDPSEATTPHNTSLTTDQQHPTDTPQRRDMKTSSRSRHRPSSNGLKKSKNSVKSRRAKRRGSYIASVCSDSECGRSENSFGTDSHDEPSKESCFRNSTDGIPRDKLYSAHLGTDKKLKRSRFVPPCFEGVRDKDMDILGGYKDSGSRVPADDTLTCLKQCDGSSLKSAGLDRNNREVSSVTNHGNNGGDPLHHVTRTILNTPKRKSCPGSLSKDTTKRGRGPVVRFQDTCT</sequence>
<keyword evidence="4 6" id="KW-0472">Membrane</keyword>
<feature type="region of interest" description="Disordered" evidence="5">
    <location>
        <begin position="471"/>
        <end position="491"/>
    </location>
</feature>
<evidence type="ECO:0000256" key="5">
    <source>
        <dbReference type="SAM" id="MobiDB-lite"/>
    </source>
</evidence>